<keyword evidence="1 6" id="KW-0547">Nucleotide-binding</keyword>
<dbReference type="PROSITE" id="PS50096">
    <property type="entry name" value="IQ"/>
    <property type="match status" value="2"/>
</dbReference>
<proteinExistence type="inferred from homology"/>
<dbReference type="Gene3D" id="3.40.850.10">
    <property type="entry name" value="Kinesin motor domain"/>
    <property type="match status" value="1"/>
</dbReference>
<feature type="compositionally biased region" description="Low complexity" evidence="7">
    <location>
        <begin position="1280"/>
        <end position="1296"/>
    </location>
</feature>
<dbReference type="GO" id="GO:0030048">
    <property type="term" value="P:actin filament-based movement"/>
    <property type="evidence" value="ECO:0007669"/>
    <property type="project" value="UniProtKB-ARBA"/>
</dbReference>
<dbReference type="GO" id="GO:0005524">
    <property type="term" value="F:ATP binding"/>
    <property type="evidence" value="ECO:0007669"/>
    <property type="project" value="UniProtKB-UniRule"/>
</dbReference>
<feature type="compositionally biased region" description="Basic and acidic residues" evidence="7">
    <location>
        <begin position="1350"/>
        <end position="1359"/>
    </location>
</feature>
<evidence type="ECO:0000256" key="7">
    <source>
        <dbReference type="SAM" id="MobiDB-lite"/>
    </source>
</evidence>
<feature type="binding site" evidence="6">
    <location>
        <begin position="165"/>
        <end position="172"/>
    </location>
    <ligand>
        <name>ATP</name>
        <dbReference type="ChEBI" id="CHEBI:30616"/>
    </ligand>
</feature>
<dbReference type="InterPro" id="IPR036961">
    <property type="entry name" value="Kinesin_motor_dom_sf"/>
</dbReference>
<dbReference type="PROSITE" id="PS51456">
    <property type="entry name" value="MYOSIN_MOTOR"/>
    <property type="match status" value="1"/>
</dbReference>
<dbReference type="SMART" id="SM00015">
    <property type="entry name" value="IQ"/>
    <property type="match status" value="7"/>
</dbReference>
<dbReference type="InterPro" id="IPR000048">
    <property type="entry name" value="IQ_motif_EF-hand-BS"/>
</dbReference>
<feature type="compositionally biased region" description="Polar residues" evidence="7">
    <location>
        <begin position="1369"/>
        <end position="1378"/>
    </location>
</feature>
<feature type="region of interest" description="Disordered" evidence="7">
    <location>
        <begin position="88"/>
        <end position="109"/>
    </location>
</feature>
<dbReference type="Gene3D" id="1.20.58.530">
    <property type="match status" value="1"/>
</dbReference>
<dbReference type="CDD" id="cd00124">
    <property type="entry name" value="MYSc"/>
    <property type="match status" value="1"/>
</dbReference>
<feature type="region of interest" description="Disordered" evidence="7">
    <location>
        <begin position="1280"/>
        <end position="1322"/>
    </location>
</feature>
<dbReference type="PANTHER" id="PTHR13140">
    <property type="entry name" value="MYOSIN"/>
    <property type="match status" value="1"/>
</dbReference>
<dbReference type="Gene3D" id="1.20.5.4820">
    <property type="match status" value="1"/>
</dbReference>
<feature type="region of interest" description="Disordered" evidence="7">
    <location>
        <begin position="1396"/>
        <end position="1452"/>
    </location>
</feature>
<feature type="region of interest" description="Disordered" evidence="7">
    <location>
        <begin position="390"/>
        <end position="419"/>
    </location>
</feature>
<keyword evidence="10" id="KW-1185">Reference proteome</keyword>
<dbReference type="GO" id="GO:0003779">
    <property type="term" value="F:actin binding"/>
    <property type="evidence" value="ECO:0007669"/>
    <property type="project" value="UniProtKB-KW"/>
</dbReference>
<keyword evidence="5 6" id="KW-0009">Actin-binding</keyword>
<evidence type="ECO:0000313" key="10">
    <source>
        <dbReference type="Proteomes" id="UP000660262"/>
    </source>
</evidence>
<evidence type="ECO:0000313" key="9">
    <source>
        <dbReference type="EMBL" id="GHP12226.1"/>
    </source>
</evidence>
<dbReference type="SMART" id="SM00242">
    <property type="entry name" value="MYSc"/>
    <property type="match status" value="1"/>
</dbReference>
<evidence type="ECO:0000256" key="2">
    <source>
        <dbReference type="ARBA" id="ARBA00022840"/>
    </source>
</evidence>
<reference evidence="9" key="1">
    <citation type="submission" date="2020-10" db="EMBL/GenBank/DDBJ databases">
        <title>Unveiling of a novel bifunctional photoreceptor, Dualchrome1, isolated from a cosmopolitan green alga.</title>
        <authorList>
            <person name="Suzuki S."/>
            <person name="Kawachi M."/>
        </authorList>
    </citation>
    <scope>NUCLEOTIDE SEQUENCE</scope>
    <source>
        <strain evidence="9">NIES 2893</strain>
    </source>
</reference>
<feature type="domain" description="Myosin motor" evidence="8">
    <location>
        <begin position="37"/>
        <end position="846"/>
    </location>
</feature>
<keyword evidence="4 6" id="KW-0505">Motor protein</keyword>
<dbReference type="PRINTS" id="PR00193">
    <property type="entry name" value="MYOSINHEAVY"/>
</dbReference>
<accession>A0A830HXN0</accession>
<evidence type="ECO:0000256" key="3">
    <source>
        <dbReference type="ARBA" id="ARBA00023123"/>
    </source>
</evidence>
<feature type="compositionally biased region" description="Low complexity" evidence="7">
    <location>
        <begin position="191"/>
        <end position="207"/>
    </location>
</feature>
<evidence type="ECO:0000259" key="8">
    <source>
        <dbReference type="PROSITE" id="PS51456"/>
    </source>
</evidence>
<evidence type="ECO:0000256" key="4">
    <source>
        <dbReference type="ARBA" id="ARBA00023175"/>
    </source>
</evidence>
<dbReference type="OrthoDB" id="6108017at2759"/>
<comment type="similarity">
    <text evidence="6">Belongs to the TRAFAC class myosin-kinesin ATPase superfamily. Myosin family.</text>
</comment>
<dbReference type="InterPro" id="IPR001609">
    <property type="entry name" value="Myosin_head_motor_dom-like"/>
</dbReference>
<feature type="region of interest" description="Disordered" evidence="7">
    <location>
        <begin position="191"/>
        <end position="210"/>
    </location>
</feature>
<feature type="compositionally biased region" description="Basic and acidic residues" evidence="7">
    <location>
        <begin position="408"/>
        <end position="419"/>
    </location>
</feature>
<dbReference type="SUPFAM" id="SSF52540">
    <property type="entry name" value="P-loop containing nucleoside triphosphate hydrolases"/>
    <property type="match status" value="1"/>
</dbReference>
<gene>
    <name evidence="9" type="ORF">PPROV_001095400</name>
</gene>
<keyword evidence="2 6" id="KW-0067">ATP-binding</keyword>
<feature type="region of interest" description="Disordered" evidence="7">
    <location>
        <begin position="1338"/>
        <end position="1378"/>
    </location>
</feature>
<feature type="compositionally biased region" description="Low complexity" evidence="7">
    <location>
        <begin position="392"/>
        <end position="402"/>
    </location>
</feature>
<dbReference type="Gene3D" id="1.20.120.720">
    <property type="entry name" value="Myosin VI head, motor domain, U50 subdomain"/>
    <property type="match status" value="1"/>
</dbReference>
<comment type="caution">
    <text evidence="6">Lacks conserved residue(s) required for the propagation of feature annotation.</text>
</comment>
<evidence type="ECO:0000256" key="1">
    <source>
        <dbReference type="ARBA" id="ARBA00022741"/>
    </source>
</evidence>
<dbReference type="Proteomes" id="UP000660262">
    <property type="component" value="Unassembled WGS sequence"/>
</dbReference>
<dbReference type="Pfam" id="PF00063">
    <property type="entry name" value="Myosin_head"/>
    <property type="match status" value="2"/>
</dbReference>
<dbReference type="InterPro" id="IPR027417">
    <property type="entry name" value="P-loop_NTPase"/>
</dbReference>
<dbReference type="GO" id="GO:0016459">
    <property type="term" value="C:myosin complex"/>
    <property type="evidence" value="ECO:0007669"/>
    <property type="project" value="UniProtKB-KW"/>
</dbReference>
<dbReference type="Gene3D" id="1.20.5.190">
    <property type="match status" value="1"/>
</dbReference>
<organism evidence="9 10">
    <name type="scientific">Pycnococcus provasolii</name>
    <dbReference type="NCBI Taxonomy" id="41880"/>
    <lineage>
        <taxon>Eukaryota</taxon>
        <taxon>Viridiplantae</taxon>
        <taxon>Chlorophyta</taxon>
        <taxon>Pseudoscourfieldiophyceae</taxon>
        <taxon>Pseudoscourfieldiales</taxon>
        <taxon>Pycnococcaceae</taxon>
        <taxon>Pycnococcus</taxon>
    </lineage>
</organism>
<comment type="caution">
    <text evidence="9">The sequence shown here is derived from an EMBL/GenBank/DDBJ whole genome shotgun (WGS) entry which is preliminary data.</text>
</comment>
<dbReference type="GO" id="GO:0003774">
    <property type="term" value="F:cytoskeletal motor activity"/>
    <property type="evidence" value="ECO:0007669"/>
    <property type="project" value="UniProtKB-UniRule"/>
</dbReference>
<dbReference type="EMBL" id="BNJQ01000039">
    <property type="protein sequence ID" value="GHP12226.1"/>
    <property type="molecule type" value="Genomic_DNA"/>
</dbReference>
<keyword evidence="3 6" id="KW-0518">Myosin</keyword>
<protein>
    <recommendedName>
        <fullName evidence="8">Myosin motor domain-containing protein</fullName>
    </recommendedName>
</protein>
<evidence type="ECO:0000256" key="6">
    <source>
        <dbReference type="PROSITE-ProRule" id="PRU00782"/>
    </source>
</evidence>
<evidence type="ECO:0000256" key="5">
    <source>
        <dbReference type="ARBA" id="ARBA00023203"/>
    </source>
</evidence>
<dbReference type="Gene3D" id="1.10.10.820">
    <property type="match status" value="1"/>
</dbReference>
<name>A0A830HXN0_9CHLO</name>
<sequence>MLAFHSRDVFQKPFMAMSSGSLHVAEDSEEDSTPSVVVVSDLTLLSVPGDASCASVLVSRHIRKHMYTRVGPILIAVNPFAPLKPLPPLPSSLPSSDDDSNDGPATGASGGGLYTPAIAALYATAASADGGATFLPPHVFAVAASAMRALSSAGTGEPQVIIVAGESGAGKTEACRQVMQFVCLRSKTDASSSSASASSTRPSTPRSKVNVRRTEVLSELLMRSSPLLEGFGNATTRRNRNSSRFGKFMVLSIDRTRFGVHSAQIDTYLLEKWRVARVRAGSDSTYHVFHYLLAGADEEYRRAWHLPPRASASGKPPEDAFRYTRGTASARHGGPEADAAGLAEIRDALAVACVSTEEVTIVTQLIAAILHLGNVAFYEDADAGCARTIGYTPSSPASPDTSTRQRTATKDGSESQKTDEFAVMADGKSAVEVAAELLGVEADRLATALVTKTVVAGRGGGRGRGSMHQQKLSTSQAEVSRDSLACAMYQRLFSWVVASINRAASTEASSVGAGEASNTAWLARLSILDIYGFEVFPENEFNQLCINYVNEKLQQIFVERTLRAEQEEYAREGIPWEHVDYFDNAGVCELLEGTTPKAPSILALLDEQCAFSSATPDAWVRSLNSGLGSSSFLRMPKGDRATSFTVVHYAGHVSYDASGFIEANRDTLNPDLVEVALESRFPFVCALFADAAEASRSGKRPPSAGSQFRLQVQGLAKTLRASEPHYIRCIKPNAEAAPAPKVGRNMILEQVRHLGIAENTRLRQGGYALRIPYSAFRQRFGVLLSTSTTSSSTTELCRIICMQPRETAPNEAPPPRFVENEGFRMGATKIFIRRAADVQALEAARISRQERLITALQAYQRAKIYRKRFLQKRACAIGIQATMRRLLAQRYAHKRRATIKLLQDYARVKAARVYFLKWRRAIRTMQRHTRFWILRGRCRKHIGLMIRIQAIAKQGIATRRLNASRAAVTRISASARGLMARKEYRRTRRSVVYLQACEKRNAQRRRYEHTRACISRLAATRKAIVQRRAFVRDMAVCVWMQACLRRTLYRRRYRHLMETIERLQANARGFLARQAYRHDVACMVGLQARYRGNQDRRYANHRRDCLKVVRCVAKVLLFVVRMSWRRKELQRRMELEELRRLEHAMQKRVRRLRDGWHLLCDKLRADPVLRASVSMNHTVTSMTINSTKAKACGLSGMCWTIAPHHASLKSLLPKTFAEDSVQMNVGFYDKVNHVGVASSASRTKTMTSSSSRIMLCINKLALDNLIGTLGEESAEEFAASFSPQPRSAARQQIRRQIPADDGGDSRRPTTPRRIRADEVAPEEAHYLPLAPYQRIAKDEGSSWGSPLQRDSARKEVIRERGRRHAEGLQLSSMDSPSSALAPNLFRWSGLTHAGAPDSPPSFLASPQPTTPAGVGRMMGRSPGGGKFNRGTPTPKLWSENGSKQQQQRRRAY</sequence>